<protein>
    <recommendedName>
        <fullName evidence="1">PD-(D/E)XK endonuclease-like domain-containing protein</fullName>
    </recommendedName>
</protein>
<evidence type="ECO:0000259" key="1">
    <source>
        <dbReference type="Pfam" id="PF12705"/>
    </source>
</evidence>
<dbReference type="Pfam" id="PF12705">
    <property type="entry name" value="PDDEXK_1"/>
    <property type="match status" value="1"/>
</dbReference>
<dbReference type="InterPro" id="IPR011604">
    <property type="entry name" value="PDDEXK-like_dom_sf"/>
</dbReference>
<accession>A0A0F9P210</accession>
<evidence type="ECO:0000313" key="2">
    <source>
        <dbReference type="EMBL" id="KKN25840.1"/>
    </source>
</evidence>
<dbReference type="InterPro" id="IPR011335">
    <property type="entry name" value="Restrct_endonuc-II-like"/>
</dbReference>
<comment type="caution">
    <text evidence="2">The sequence shown here is derived from an EMBL/GenBank/DDBJ whole genome shotgun (WGS) entry which is preliminary data.</text>
</comment>
<dbReference type="InterPro" id="IPR038726">
    <property type="entry name" value="PDDEXK_AddAB-type"/>
</dbReference>
<dbReference type="Gene3D" id="3.90.320.10">
    <property type="match status" value="1"/>
</dbReference>
<proteinExistence type="predicted"/>
<sequence>MAIEARILDGKPRSFSGEWLSVSKVKTFKDCPAKFRYNYIEKLPRKTWDFHVFGQFAHSSLENFHQIIKDGDSRPENEIMTDSFKMAAKEHKKATTAQKKELWAMMNSYLSKMAQDKSDDVWPDVTEVEDNFYIDIDGKVLLNGFIDRVQIDSDGVLHVADYKTTKNKSYLKNDHLQLQTYAYVKCLQDPTLERVRTSYILLRHGFESITKEYTRKQIMKTEERFLKFAEDIKSEKLWRPATSRLCRFCDFLEHCGDGKAEIHRGVSVKYGALDWS</sequence>
<organism evidence="2">
    <name type="scientific">marine sediment metagenome</name>
    <dbReference type="NCBI Taxonomy" id="412755"/>
    <lineage>
        <taxon>unclassified sequences</taxon>
        <taxon>metagenomes</taxon>
        <taxon>ecological metagenomes</taxon>
    </lineage>
</organism>
<dbReference type="AlphaFoldDB" id="A0A0F9P210"/>
<reference evidence="2" key="1">
    <citation type="journal article" date="2015" name="Nature">
        <title>Complex archaea that bridge the gap between prokaryotes and eukaryotes.</title>
        <authorList>
            <person name="Spang A."/>
            <person name="Saw J.H."/>
            <person name="Jorgensen S.L."/>
            <person name="Zaremba-Niedzwiedzka K."/>
            <person name="Martijn J."/>
            <person name="Lind A.E."/>
            <person name="van Eijk R."/>
            <person name="Schleper C."/>
            <person name="Guy L."/>
            <person name="Ettema T.J."/>
        </authorList>
    </citation>
    <scope>NUCLEOTIDE SEQUENCE</scope>
</reference>
<dbReference type="EMBL" id="LAZR01002767">
    <property type="protein sequence ID" value="KKN25840.1"/>
    <property type="molecule type" value="Genomic_DNA"/>
</dbReference>
<dbReference type="SUPFAM" id="SSF52980">
    <property type="entry name" value="Restriction endonuclease-like"/>
    <property type="match status" value="1"/>
</dbReference>
<feature type="domain" description="PD-(D/E)XK endonuclease-like" evidence="1">
    <location>
        <begin position="20"/>
        <end position="255"/>
    </location>
</feature>
<gene>
    <name evidence="2" type="ORF">LCGC14_0880720</name>
</gene>
<name>A0A0F9P210_9ZZZZ</name>